<gene>
    <name evidence="6" type="ORF">LAQU0_S06e02256g</name>
</gene>
<dbReference type="Pfam" id="PF25299">
    <property type="entry name" value="ZZ_ADA2"/>
    <property type="match status" value="1"/>
</dbReference>
<dbReference type="EMBL" id="LN890530">
    <property type="protein sequence ID" value="CUS22624.1"/>
    <property type="molecule type" value="Genomic_DNA"/>
</dbReference>
<evidence type="ECO:0000313" key="7">
    <source>
        <dbReference type="Proteomes" id="UP000236544"/>
    </source>
</evidence>
<keyword evidence="2 4" id="KW-0863">Zinc-finger</keyword>
<evidence type="ECO:0000256" key="2">
    <source>
        <dbReference type="ARBA" id="ARBA00022771"/>
    </source>
</evidence>
<dbReference type="InterPro" id="IPR052260">
    <property type="entry name" value="Autophagy_Rcpt_SigReg"/>
</dbReference>
<evidence type="ECO:0000256" key="3">
    <source>
        <dbReference type="ARBA" id="ARBA00022833"/>
    </source>
</evidence>
<reference evidence="7" key="1">
    <citation type="submission" date="2015-10" db="EMBL/GenBank/DDBJ databases">
        <authorList>
            <person name="Devillers H."/>
        </authorList>
    </citation>
    <scope>NUCLEOTIDE SEQUENCE [LARGE SCALE GENOMIC DNA]</scope>
</reference>
<evidence type="ECO:0000313" key="6">
    <source>
        <dbReference type="EMBL" id="CUS22624.1"/>
    </source>
</evidence>
<dbReference type="Gene3D" id="3.30.60.90">
    <property type="match status" value="1"/>
</dbReference>
<accession>A0A0P1KRN3</accession>
<dbReference type="OrthoDB" id="661148at2759"/>
<dbReference type="GO" id="GO:0008270">
    <property type="term" value="F:zinc ion binding"/>
    <property type="evidence" value="ECO:0007669"/>
    <property type="project" value="UniProtKB-KW"/>
</dbReference>
<organism evidence="6 7">
    <name type="scientific">Lachancea quebecensis</name>
    <dbReference type="NCBI Taxonomy" id="1654605"/>
    <lineage>
        <taxon>Eukaryota</taxon>
        <taxon>Fungi</taxon>
        <taxon>Dikarya</taxon>
        <taxon>Ascomycota</taxon>
        <taxon>Saccharomycotina</taxon>
        <taxon>Saccharomycetes</taxon>
        <taxon>Saccharomycetales</taxon>
        <taxon>Saccharomycetaceae</taxon>
        <taxon>Lachancea</taxon>
    </lineage>
</organism>
<name>A0A0P1KRN3_9SACH</name>
<sequence length="302" mass="34348">MGLSNFDAPLHLLLYSDTDYEERRLRVGVNEITKDFLNSIVNVKLGITAAWESHLLYYESQSFNVKELICLQSKGDLALFKTQLRSLGFAKIGIKARNCNHLSWRTRRLIEISGEHRCDNLAGNNHKGYATCFTERQEPMCRNQTTGSKDVPDPFEDMKQGREIHWYIICDGCGPRGRSSMFRMRSLSPKDFIQGTRFKCTICKNFDLCSLCNARGVENYAHQSNHPMLRIHTSVNICRGPGPDPAIVVLTSVAFLLKAFFKWLSKPKKETPKNAQGRCIRKVCGSKRAGLTRGETSNKRLH</sequence>
<feature type="domain" description="ZZ-type" evidence="5">
    <location>
        <begin position="180"/>
        <end position="236"/>
    </location>
</feature>
<keyword evidence="1" id="KW-0479">Metal-binding</keyword>
<keyword evidence="7" id="KW-1185">Reference proteome</keyword>
<dbReference type="SMART" id="SM00291">
    <property type="entry name" value="ZnF_ZZ"/>
    <property type="match status" value="1"/>
</dbReference>
<dbReference type="InterPro" id="IPR043145">
    <property type="entry name" value="Znf_ZZ_sf"/>
</dbReference>
<dbReference type="PROSITE" id="PS50135">
    <property type="entry name" value="ZF_ZZ_2"/>
    <property type="match status" value="1"/>
</dbReference>
<dbReference type="PANTHER" id="PTHR15090">
    <property type="entry name" value="SEQUESTOSOME 1-RELATED"/>
    <property type="match status" value="1"/>
</dbReference>
<evidence type="ECO:0000259" key="5">
    <source>
        <dbReference type="PROSITE" id="PS50135"/>
    </source>
</evidence>
<dbReference type="Proteomes" id="UP000236544">
    <property type="component" value="Unassembled WGS sequence"/>
</dbReference>
<dbReference type="SUPFAM" id="SSF57850">
    <property type="entry name" value="RING/U-box"/>
    <property type="match status" value="1"/>
</dbReference>
<protein>
    <submittedName>
        <fullName evidence="6">LAQU0S06e02256g1_1</fullName>
    </submittedName>
</protein>
<dbReference type="AlphaFoldDB" id="A0A0P1KRN3"/>
<keyword evidence="3" id="KW-0862">Zinc</keyword>
<evidence type="ECO:0000256" key="4">
    <source>
        <dbReference type="PROSITE-ProRule" id="PRU00228"/>
    </source>
</evidence>
<evidence type="ECO:0000256" key="1">
    <source>
        <dbReference type="ARBA" id="ARBA00022723"/>
    </source>
</evidence>
<dbReference type="InterPro" id="IPR000433">
    <property type="entry name" value="Znf_ZZ"/>
</dbReference>
<dbReference type="CDD" id="cd02340">
    <property type="entry name" value="ZZ_NBR1_like"/>
    <property type="match status" value="1"/>
</dbReference>
<proteinExistence type="predicted"/>